<gene>
    <name evidence="1" type="ORF">DFR49_0416</name>
</gene>
<evidence type="ECO:0000313" key="1">
    <source>
        <dbReference type="EMBL" id="RIA45888.1"/>
    </source>
</evidence>
<dbReference type="EMBL" id="QXDC01000002">
    <property type="protein sequence ID" value="RIA45888.1"/>
    <property type="molecule type" value="Genomic_DNA"/>
</dbReference>
<sequence length="138" mass="14467">MSTRISEKSRLSLTRHAGFATVVLLLSTVAACGQRPAGEQARNTQSDAQSIDPAADDHIFCALDGAAGFTRDCTIDHDGDTITVRNPDGGFHRFVIAGDGSVSAADGAEAAQVTARTQGMSEVSIGGDRYRYRLPATP</sequence>
<dbReference type="PROSITE" id="PS51257">
    <property type="entry name" value="PROKAR_LIPOPROTEIN"/>
    <property type="match status" value="1"/>
</dbReference>
<dbReference type="AlphaFoldDB" id="A0A397PAB8"/>
<proteinExistence type="predicted"/>
<name>A0A397PAB8_9SPHN</name>
<accession>A0A397PAB8</accession>
<keyword evidence="2" id="KW-1185">Reference proteome</keyword>
<evidence type="ECO:0008006" key="3">
    <source>
        <dbReference type="Google" id="ProtNLM"/>
    </source>
</evidence>
<comment type="caution">
    <text evidence="1">The sequence shown here is derived from an EMBL/GenBank/DDBJ whole genome shotgun (WGS) entry which is preliminary data.</text>
</comment>
<organism evidence="1 2">
    <name type="scientific">Hephaestia caeni</name>
    <dbReference type="NCBI Taxonomy" id="645617"/>
    <lineage>
        <taxon>Bacteria</taxon>
        <taxon>Pseudomonadati</taxon>
        <taxon>Pseudomonadota</taxon>
        <taxon>Alphaproteobacteria</taxon>
        <taxon>Sphingomonadales</taxon>
        <taxon>Sphingomonadaceae</taxon>
        <taxon>Hephaestia</taxon>
    </lineage>
</organism>
<reference evidence="1 2" key="1">
    <citation type="submission" date="2018-08" db="EMBL/GenBank/DDBJ databases">
        <title>Genomic Encyclopedia of Type Strains, Phase IV (KMG-IV): sequencing the most valuable type-strain genomes for metagenomic binning, comparative biology and taxonomic classification.</title>
        <authorList>
            <person name="Goeker M."/>
        </authorList>
    </citation>
    <scope>NUCLEOTIDE SEQUENCE [LARGE SCALE GENOMIC DNA]</scope>
    <source>
        <strain evidence="1 2">DSM 25527</strain>
    </source>
</reference>
<dbReference type="Proteomes" id="UP000266568">
    <property type="component" value="Unassembled WGS sequence"/>
</dbReference>
<evidence type="ECO:0000313" key="2">
    <source>
        <dbReference type="Proteomes" id="UP000266568"/>
    </source>
</evidence>
<protein>
    <recommendedName>
        <fullName evidence="3">Lipoprotein</fullName>
    </recommendedName>
</protein>